<dbReference type="EMBL" id="KN410786">
    <property type="protein sequence ID" value="KHG18523.1"/>
    <property type="molecule type" value="Genomic_DNA"/>
</dbReference>
<dbReference type="AlphaFoldDB" id="A0A0B0NVH4"/>
<sequence>MNGAPRVSLCLLVSILAPWSADFNLETFSNFDASEDEGFRWLLHEGTSAWRVYEAVLAYGGC</sequence>
<accession>A0A0B0NVH4</accession>
<keyword evidence="3" id="KW-1185">Reference proteome</keyword>
<evidence type="ECO:0000256" key="1">
    <source>
        <dbReference type="SAM" id="SignalP"/>
    </source>
</evidence>
<reference evidence="3" key="1">
    <citation type="submission" date="2014-09" db="EMBL/GenBank/DDBJ databases">
        <authorList>
            <person name="Mudge J."/>
            <person name="Ramaraj T."/>
            <person name="Lindquist I.E."/>
            <person name="Bharti A.K."/>
            <person name="Sundararajan A."/>
            <person name="Cameron C.T."/>
            <person name="Woodward J.E."/>
            <person name="May G.D."/>
            <person name="Brubaker C."/>
            <person name="Broadhvest J."/>
            <person name="Wilkins T.A."/>
        </authorList>
    </citation>
    <scope>NUCLEOTIDE SEQUENCE</scope>
    <source>
        <strain evidence="3">cv. AKA8401</strain>
    </source>
</reference>
<protein>
    <submittedName>
        <fullName evidence="2">Uncharacterized protein</fullName>
    </submittedName>
</protein>
<proteinExistence type="predicted"/>
<dbReference type="Proteomes" id="UP000032142">
    <property type="component" value="Unassembled WGS sequence"/>
</dbReference>
<feature type="signal peptide" evidence="1">
    <location>
        <begin position="1"/>
        <end position="21"/>
    </location>
</feature>
<keyword evidence="1" id="KW-0732">Signal</keyword>
<feature type="chain" id="PRO_5002078205" evidence="1">
    <location>
        <begin position="22"/>
        <end position="62"/>
    </location>
</feature>
<gene>
    <name evidence="2" type="ORF">F383_03109</name>
</gene>
<name>A0A0B0NVH4_GOSAR</name>
<organism evidence="2 3">
    <name type="scientific">Gossypium arboreum</name>
    <name type="common">Tree cotton</name>
    <name type="synonym">Gossypium nanking</name>
    <dbReference type="NCBI Taxonomy" id="29729"/>
    <lineage>
        <taxon>Eukaryota</taxon>
        <taxon>Viridiplantae</taxon>
        <taxon>Streptophyta</taxon>
        <taxon>Embryophyta</taxon>
        <taxon>Tracheophyta</taxon>
        <taxon>Spermatophyta</taxon>
        <taxon>Magnoliopsida</taxon>
        <taxon>eudicotyledons</taxon>
        <taxon>Gunneridae</taxon>
        <taxon>Pentapetalae</taxon>
        <taxon>rosids</taxon>
        <taxon>malvids</taxon>
        <taxon>Malvales</taxon>
        <taxon>Malvaceae</taxon>
        <taxon>Malvoideae</taxon>
        <taxon>Gossypium</taxon>
    </lineage>
</organism>
<evidence type="ECO:0000313" key="3">
    <source>
        <dbReference type="Proteomes" id="UP000032142"/>
    </source>
</evidence>
<evidence type="ECO:0000313" key="2">
    <source>
        <dbReference type="EMBL" id="KHG18523.1"/>
    </source>
</evidence>